<comment type="caution">
    <text evidence="1">The sequence shown here is derived from an EMBL/GenBank/DDBJ whole genome shotgun (WGS) entry which is preliminary data.</text>
</comment>
<proteinExistence type="predicted"/>
<organism evidence="1 2">
    <name type="scientific">Symbiodinium necroappetens</name>
    <dbReference type="NCBI Taxonomy" id="1628268"/>
    <lineage>
        <taxon>Eukaryota</taxon>
        <taxon>Sar</taxon>
        <taxon>Alveolata</taxon>
        <taxon>Dinophyceae</taxon>
        <taxon>Suessiales</taxon>
        <taxon>Symbiodiniaceae</taxon>
        <taxon>Symbiodinium</taxon>
    </lineage>
</organism>
<dbReference type="OrthoDB" id="1028014at2759"/>
<evidence type="ECO:0000313" key="1">
    <source>
        <dbReference type="EMBL" id="CAE7188824.1"/>
    </source>
</evidence>
<feature type="non-terminal residue" evidence="1">
    <location>
        <position position="1"/>
    </location>
</feature>
<name>A0A812IWC1_9DINO</name>
<dbReference type="AlphaFoldDB" id="A0A812IWC1"/>
<protein>
    <submittedName>
        <fullName evidence="1">Uncharacterized protein</fullName>
    </submittedName>
</protein>
<accession>A0A812IWC1</accession>
<feature type="non-terminal residue" evidence="1">
    <location>
        <position position="55"/>
    </location>
</feature>
<dbReference type="EMBL" id="CAJNJA010005362">
    <property type="protein sequence ID" value="CAE7188824.1"/>
    <property type="molecule type" value="Genomic_DNA"/>
</dbReference>
<reference evidence="1" key="1">
    <citation type="submission" date="2021-02" db="EMBL/GenBank/DDBJ databases">
        <authorList>
            <person name="Dougan E. K."/>
            <person name="Rhodes N."/>
            <person name="Thang M."/>
            <person name="Chan C."/>
        </authorList>
    </citation>
    <scope>NUCLEOTIDE SEQUENCE</scope>
</reference>
<gene>
    <name evidence="1" type="ORF">SNEC2469_LOCUS1027</name>
</gene>
<sequence length="55" mass="6141">MRQQGYAPTQAELARYAKAAEMGASATDFAAWCRETGYKDPSFEELISFFAPFDP</sequence>
<dbReference type="Proteomes" id="UP000601435">
    <property type="component" value="Unassembled WGS sequence"/>
</dbReference>
<evidence type="ECO:0000313" key="2">
    <source>
        <dbReference type="Proteomes" id="UP000601435"/>
    </source>
</evidence>
<keyword evidence="2" id="KW-1185">Reference proteome</keyword>